<evidence type="ECO:0000313" key="2">
    <source>
        <dbReference type="Proteomes" id="UP001231649"/>
    </source>
</evidence>
<keyword evidence="2" id="KW-1185">Reference proteome</keyword>
<comment type="caution">
    <text evidence="1">The sequence shown here is derived from an EMBL/GenBank/DDBJ whole genome shotgun (WGS) entry which is preliminary data.</text>
</comment>
<dbReference type="Proteomes" id="UP001231649">
    <property type="component" value="Chromosome 19"/>
</dbReference>
<organism evidence="1 2">
    <name type="scientific">Mythimna loreyi</name>
    <dbReference type="NCBI Taxonomy" id="667449"/>
    <lineage>
        <taxon>Eukaryota</taxon>
        <taxon>Metazoa</taxon>
        <taxon>Ecdysozoa</taxon>
        <taxon>Arthropoda</taxon>
        <taxon>Hexapoda</taxon>
        <taxon>Insecta</taxon>
        <taxon>Pterygota</taxon>
        <taxon>Neoptera</taxon>
        <taxon>Endopterygota</taxon>
        <taxon>Lepidoptera</taxon>
        <taxon>Glossata</taxon>
        <taxon>Ditrysia</taxon>
        <taxon>Noctuoidea</taxon>
        <taxon>Noctuidae</taxon>
        <taxon>Noctuinae</taxon>
        <taxon>Hadenini</taxon>
        <taxon>Mythimna</taxon>
    </lineage>
</organism>
<accession>A0ACC2QLE3</accession>
<sequence>MENVSFAKKVLLIFSWANNVSWYEWILESHEYKDKNDKDVTKITKKMVKQKKTDTLQSLLASFKEELYNMKRHSFNITHQYKEYRRCIETLDERSVLIHIDFSENYLCKFGKEIQSMHFGASKQQFTLHTGLLYARNNKMPFASISPNNDHGPDAIWAHLQPVLKWIREKFPTADSIHFYSDGPTTQYRQKKNFYYFSKVTKELGFNYSTWNFFEASHGKGAADGVGGALKRNLDSIIAYGNDIPDAKTAFDLLHKETDTSIKLFYIPDEDIRKTTVELILVQNTMKLHQIRNTDMPCTIMYRSLSCFCPGDRPGFCDCLDLKQCNLMKKENLSENKENETGQKKVKLIKTPVKILSDIKNSAENQKYFDLTKYGPFTVTNIDKTFDISRTKTSHCDNHNTQQPSTSGTVSEKTKKRKIVTLKKRFKKC</sequence>
<gene>
    <name evidence="1" type="ORF">PYW08_005999</name>
</gene>
<name>A0ACC2QLE3_9NEOP</name>
<reference evidence="1" key="1">
    <citation type="submission" date="2023-03" db="EMBL/GenBank/DDBJ databases">
        <title>Chromosome-level genomes of two armyworms, Mythimna separata and Mythimna loreyi, provide insights into the biosynthesis and reception of sex pheromones.</title>
        <authorList>
            <person name="Zhao H."/>
        </authorList>
    </citation>
    <scope>NUCLEOTIDE SEQUENCE</scope>
    <source>
        <strain evidence="1">BeijingLab</strain>
    </source>
</reference>
<dbReference type="EMBL" id="CM056795">
    <property type="protein sequence ID" value="KAJ8720534.1"/>
    <property type="molecule type" value="Genomic_DNA"/>
</dbReference>
<proteinExistence type="predicted"/>
<protein>
    <submittedName>
        <fullName evidence="1">Uncharacterized protein</fullName>
    </submittedName>
</protein>
<evidence type="ECO:0000313" key="1">
    <source>
        <dbReference type="EMBL" id="KAJ8720534.1"/>
    </source>
</evidence>